<dbReference type="Proteomes" id="UP001054811">
    <property type="component" value="Chromosome"/>
</dbReference>
<evidence type="ECO:0000313" key="3">
    <source>
        <dbReference type="Proteomes" id="UP001054811"/>
    </source>
</evidence>
<keyword evidence="1" id="KW-0812">Transmembrane</keyword>
<name>A0ABY5NLA4_9MICO</name>
<gene>
    <name evidence="2" type="ORF">L2X98_22645</name>
</gene>
<feature type="transmembrane region" description="Helical" evidence="1">
    <location>
        <begin position="53"/>
        <end position="71"/>
    </location>
</feature>
<keyword evidence="1" id="KW-0472">Membrane</keyword>
<proteinExistence type="predicted"/>
<keyword evidence="1" id="KW-1133">Transmembrane helix</keyword>
<reference evidence="2" key="1">
    <citation type="submission" date="2022-01" db="EMBL/GenBank/DDBJ databases">
        <title>Microbacterium eymi and Microbacterium rhizovicinus sp. nov., isolated from the rhizospheric soil of Elymus tsukushiensis, a plant native to the Dokdo Islands, Republic of Korea.</title>
        <authorList>
            <person name="Hwang Y.J."/>
        </authorList>
    </citation>
    <scope>NUCLEOTIDE SEQUENCE</scope>
    <source>
        <strain evidence="2">KUDC0405</strain>
    </source>
</reference>
<evidence type="ECO:0000256" key="1">
    <source>
        <dbReference type="SAM" id="Phobius"/>
    </source>
</evidence>
<organism evidence="2 3">
    <name type="scientific">Microbacterium elymi</name>
    <dbReference type="NCBI Taxonomy" id="2909587"/>
    <lineage>
        <taxon>Bacteria</taxon>
        <taxon>Bacillati</taxon>
        <taxon>Actinomycetota</taxon>
        <taxon>Actinomycetes</taxon>
        <taxon>Micrococcales</taxon>
        <taxon>Microbacteriaceae</taxon>
        <taxon>Microbacterium</taxon>
    </lineage>
</organism>
<keyword evidence="3" id="KW-1185">Reference proteome</keyword>
<accession>A0ABY5NLA4</accession>
<evidence type="ECO:0008006" key="4">
    <source>
        <dbReference type="Google" id="ProtNLM"/>
    </source>
</evidence>
<dbReference type="RefSeq" id="WP_259612588.1">
    <property type="nucleotide sequence ID" value="NZ_CP091139.2"/>
</dbReference>
<protein>
    <recommendedName>
        <fullName evidence="4">DUF4064 domain-containing protein</fullName>
    </recommendedName>
</protein>
<feature type="transmembrane region" description="Helical" evidence="1">
    <location>
        <begin position="78"/>
        <end position="103"/>
    </location>
</feature>
<sequence>MNAARVLQIIGFALTLAAGVALCFLPAFQSVTSDSDGHQATRTQTLLQMQGSAYLLVLVIPVLIAAVPLLLRGRAWRVSSIVAAVLLGVFALVGALSIGVFYLPAAIVEVVAACLPVRRPEVP</sequence>
<evidence type="ECO:0000313" key="2">
    <source>
        <dbReference type="EMBL" id="UUT35940.1"/>
    </source>
</evidence>
<dbReference type="EMBL" id="CP091139">
    <property type="protein sequence ID" value="UUT35940.1"/>
    <property type="molecule type" value="Genomic_DNA"/>
</dbReference>